<feature type="compositionally biased region" description="Polar residues" evidence="1">
    <location>
        <begin position="88"/>
        <end position="108"/>
    </location>
</feature>
<dbReference type="KEGG" id="fln:FLA_1828"/>
<evidence type="ECO:0000256" key="1">
    <source>
        <dbReference type="SAM" id="MobiDB-lite"/>
    </source>
</evidence>
<dbReference type="STRING" id="477680.SAMN05421788_10843"/>
<reference evidence="4" key="1">
    <citation type="submission" date="2017-01" db="EMBL/GenBank/DDBJ databases">
        <authorList>
            <person name="Varghese N."/>
            <person name="Submissions S."/>
        </authorList>
    </citation>
    <scope>NUCLEOTIDE SEQUENCE [LARGE SCALE GENOMIC DNA]</scope>
    <source>
        <strain evidence="4">DSM 21054</strain>
    </source>
</reference>
<name>A0A173ME95_9BACT</name>
<evidence type="ECO:0000256" key="2">
    <source>
        <dbReference type="SAM" id="Phobius"/>
    </source>
</evidence>
<keyword evidence="2" id="KW-0472">Membrane</keyword>
<organism evidence="3 4">
    <name type="scientific">Filimonas lacunae</name>
    <dbReference type="NCBI Taxonomy" id="477680"/>
    <lineage>
        <taxon>Bacteria</taxon>
        <taxon>Pseudomonadati</taxon>
        <taxon>Bacteroidota</taxon>
        <taxon>Chitinophagia</taxon>
        <taxon>Chitinophagales</taxon>
        <taxon>Chitinophagaceae</taxon>
        <taxon>Filimonas</taxon>
    </lineage>
</organism>
<keyword evidence="2" id="KW-0812">Transmembrane</keyword>
<evidence type="ECO:0000313" key="3">
    <source>
        <dbReference type="EMBL" id="SIT28511.1"/>
    </source>
</evidence>
<sequence length="480" mass="51830">MQDDSSLEKNMQQLMSGLEFEPDAAVWENIQRELHPEKKRRVAVWWWLAGVVLLLLFWGGRFWQQTGTKRPAQPAVAVTQQPAPENVAGTQLPQQAGGSETTTEANKASATIISNTKEPASAQPGNTVLAGGAAGVISGKTAKTGSSEKVISDKVHQQPRHWAGKKDAKALRIICEDFVQPSDANSFTPVLAGSGQQSPAVTGKSETVLYTVGDSVEITANNRAGEEKNTPANYPDPFTPVTGIVAPPQVASPKKQWNVYPLIAIGGGTLTGGVKQSSYYSYLVPSPDETNRNTFNSSVGTGGGGASGLTSAELYTSSTKVGPSFKVGFAVERELWRKWKLQTGLQLQYLSYQVNLLYDYQRPVGMSVGKQDYHLRYTMYYAGVPTLLQYQATNGWGISGGVIHNLAISAKEGDNSYSNTIRRYVPAGYLSLDISAGKIAQQQLIVSPFVQYGLQGAFKGNVTDKKVLQAGVQVVWHVKQ</sequence>
<feature type="region of interest" description="Disordered" evidence="1">
    <location>
        <begin position="73"/>
        <end position="108"/>
    </location>
</feature>
<dbReference type="Proteomes" id="UP000186917">
    <property type="component" value="Unassembled WGS sequence"/>
</dbReference>
<feature type="transmembrane region" description="Helical" evidence="2">
    <location>
        <begin position="42"/>
        <end position="63"/>
    </location>
</feature>
<dbReference type="EMBL" id="FTOR01000008">
    <property type="protein sequence ID" value="SIT28511.1"/>
    <property type="molecule type" value="Genomic_DNA"/>
</dbReference>
<accession>A0A173ME95</accession>
<dbReference type="RefSeq" id="WP_076381084.1">
    <property type="nucleotide sequence ID" value="NZ_AP017422.1"/>
</dbReference>
<protein>
    <recommendedName>
        <fullName evidence="5">Outer membrane protein beta-barrel domain-containing protein</fullName>
    </recommendedName>
</protein>
<dbReference type="OrthoDB" id="947434at2"/>
<evidence type="ECO:0000313" key="4">
    <source>
        <dbReference type="Proteomes" id="UP000186917"/>
    </source>
</evidence>
<dbReference type="AlphaFoldDB" id="A0A173ME95"/>
<feature type="compositionally biased region" description="Low complexity" evidence="1">
    <location>
        <begin position="73"/>
        <end position="84"/>
    </location>
</feature>
<keyword evidence="2" id="KW-1133">Transmembrane helix</keyword>
<evidence type="ECO:0008006" key="5">
    <source>
        <dbReference type="Google" id="ProtNLM"/>
    </source>
</evidence>
<keyword evidence="4" id="KW-1185">Reference proteome</keyword>
<gene>
    <name evidence="3" type="ORF">SAMN05421788_10843</name>
</gene>
<proteinExistence type="predicted"/>